<evidence type="ECO:0000313" key="1">
    <source>
        <dbReference type="EMBL" id="KAF2875707.1"/>
    </source>
</evidence>
<dbReference type="AlphaFoldDB" id="A0A7C8ILG3"/>
<proteinExistence type="predicted"/>
<dbReference type="Proteomes" id="UP000481861">
    <property type="component" value="Unassembled WGS sequence"/>
</dbReference>
<name>A0A7C8ILG3_9PLEO</name>
<reference evidence="1 2" key="1">
    <citation type="submission" date="2020-01" db="EMBL/GenBank/DDBJ databases">
        <authorList>
            <consortium name="DOE Joint Genome Institute"/>
            <person name="Haridas S."/>
            <person name="Albert R."/>
            <person name="Binder M."/>
            <person name="Bloem J."/>
            <person name="Labutti K."/>
            <person name="Salamov A."/>
            <person name="Andreopoulos B."/>
            <person name="Baker S.E."/>
            <person name="Barry K."/>
            <person name="Bills G."/>
            <person name="Bluhm B.H."/>
            <person name="Cannon C."/>
            <person name="Castanera R."/>
            <person name="Culley D.E."/>
            <person name="Daum C."/>
            <person name="Ezra D."/>
            <person name="Gonzalez J.B."/>
            <person name="Henrissat B."/>
            <person name="Kuo A."/>
            <person name="Liang C."/>
            <person name="Lipzen A."/>
            <person name="Lutzoni F."/>
            <person name="Magnuson J."/>
            <person name="Mondo S."/>
            <person name="Nolan M."/>
            <person name="Ohm R."/>
            <person name="Pangilinan J."/>
            <person name="Park H.-J.H."/>
            <person name="Ramirez L."/>
            <person name="Alfaro M."/>
            <person name="Sun H."/>
            <person name="Tritt A."/>
            <person name="Yoshinaga Y."/>
            <person name="Zwiers L.-H.L."/>
            <person name="Turgeon B.G."/>
            <person name="Goodwin S.B."/>
            <person name="Spatafora J.W."/>
            <person name="Crous P.W."/>
            <person name="Grigoriev I.V."/>
        </authorList>
    </citation>
    <scope>NUCLEOTIDE SEQUENCE [LARGE SCALE GENOMIC DNA]</scope>
    <source>
        <strain evidence="1 2">CBS 611.86</strain>
    </source>
</reference>
<accession>A0A7C8ILG3</accession>
<comment type="caution">
    <text evidence="1">The sequence shown here is derived from an EMBL/GenBank/DDBJ whole genome shotgun (WGS) entry which is preliminary data.</text>
</comment>
<gene>
    <name evidence="1" type="ORF">BDV95DRAFT_603116</name>
</gene>
<protein>
    <submittedName>
        <fullName evidence="1">Uncharacterized protein</fullName>
    </submittedName>
</protein>
<dbReference type="OrthoDB" id="3682330at2759"/>
<sequence>MVSKLDTFHCWDHLVDELKINVLANCLTFGVITRQYDHQERNPLSTFLRTGNRKLVALAMEVYYGVNTFFILAPDTHWSHDYLATYYMTHDYMRMTHPGREVCGLIRNLTLSIDSDTAESMTELCCPGVKGWRYFSRPKQSQSSDTTAWQAHFNNLRRLRLIITLHDSVYHGPYHRTCPDHYTRVEPCCGKTVSWALRKALGGFETGLQADIVEVKVSIEGCRVPCVVPSINPDFLIQNDGRPPCGCEEEVEEIIKAMVKRKP</sequence>
<organism evidence="1 2">
    <name type="scientific">Massariosphaeria phaeospora</name>
    <dbReference type="NCBI Taxonomy" id="100035"/>
    <lineage>
        <taxon>Eukaryota</taxon>
        <taxon>Fungi</taxon>
        <taxon>Dikarya</taxon>
        <taxon>Ascomycota</taxon>
        <taxon>Pezizomycotina</taxon>
        <taxon>Dothideomycetes</taxon>
        <taxon>Pleosporomycetidae</taxon>
        <taxon>Pleosporales</taxon>
        <taxon>Pleosporales incertae sedis</taxon>
        <taxon>Massariosphaeria</taxon>
    </lineage>
</organism>
<evidence type="ECO:0000313" key="2">
    <source>
        <dbReference type="Proteomes" id="UP000481861"/>
    </source>
</evidence>
<dbReference type="EMBL" id="JAADJZ010000004">
    <property type="protein sequence ID" value="KAF2875707.1"/>
    <property type="molecule type" value="Genomic_DNA"/>
</dbReference>
<keyword evidence="2" id="KW-1185">Reference proteome</keyword>